<dbReference type="InterPro" id="IPR028267">
    <property type="entry name" value="Pianissimo_N"/>
</dbReference>
<feature type="region of interest" description="Disordered" evidence="2">
    <location>
        <begin position="1047"/>
        <end position="1072"/>
    </location>
</feature>
<comment type="similarity">
    <text evidence="1">Belongs to the RICTOR family.</text>
</comment>
<feature type="compositionally biased region" description="Polar residues" evidence="2">
    <location>
        <begin position="1506"/>
        <end position="1532"/>
    </location>
</feature>
<feature type="domain" description="Rapamycin-insensitive companion of mTOR N-terminal" evidence="4">
    <location>
        <begin position="54"/>
        <end position="437"/>
    </location>
</feature>
<dbReference type="InterPro" id="IPR029451">
    <property type="entry name" value="RICTOR_M"/>
</dbReference>
<dbReference type="Pfam" id="PF14666">
    <property type="entry name" value="RICTOR_M"/>
    <property type="match status" value="1"/>
</dbReference>
<dbReference type="InterPro" id="IPR028268">
    <property type="entry name" value="Pianissimo_fam"/>
</dbReference>
<dbReference type="Pfam" id="PF14668">
    <property type="entry name" value="RICTOR_V"/>
    <property type="match status" value="1"/>
</dbReference>
<dbReference type="GO" id="GO:0031932">
    <property type="term" value="C:TORC2 complex"/>
    <property type="evidence" value="ECO:0007669"/>
    <property type="project" value="InterPro"/>
</dbReference>
<organism evidence="6 7">
    <name type="scientific">Lottia gigantea</name>
    <name type="common">Giant owl limpet</name>
    <dbReference type="NCBI Taxonomy" id="225164"/>
    <lineage>
        <taxon>Eukaryota</taxon>
        <taxon>Metazoa</taxon>
        <taxon>Spiralia</taxon>
        <taxon>Lophotrochozoa</taxon>
        <taxon>Mollusca</taxon>
        <taxon>Gastropoda</taxon>
        <taxon>Patellogastropoda</taxon>
        <taxon>Lottioidea</taxon>
        <taxon>Lottiidae</taxon>
        <taxon>Lottia</taxon>
    </lineage>
</organism>
<name>V3Z6N9_LOTGI</name>
<dbReference type="Proteomes" id="UP000030746">
    <property type="component" value="Unassembled WGS sequence"/>
</dbReference>
<dbReference type="OrthoDB" id="271111at2759"/>
<reference evidence="6 7" key="1">
    <citation type="journal article" date="2013" name="Nature">
        <title>Insights into bilaterian evolution from three spiralian genomes.</title>
        <authorList>
            <person name="Simakov O."/>
            <person name="Marletaz F."/>
            <person name="Cho S.J."/>
            <person name="Edsinger-Gonzales E."/>
            <person name="Havlak P."/>
            <person name="Hellsten U."/>
            <person name="Kuo D.H."/>
            <person name="Larsson T."/>
            <person name="Lv J."/>
            <person name="Arendt D."/>
            <person name="Savage R."/>
            <person name="Osoegawa K."/>
            <person name="de Jong P."/>
            <person name="Grimwood J."/>
            <person name="Chapman J.A."/>
            <person name="Shapiro H."/>
            <person name="Aerts A."/>
            <person name="Otillar R.P."/>
            <person name="Terry A.Y."/>
            <person name="Boore J.L."/>
            <person name="Grigoriev I.V."/>
            <person name="Lindberg D.R."/>
            <person name="Seaver E.C."/>
            <person name="Weisblat D.A."/>
            <person name="Putnam N.H."/>
            <person name="Rokhsar D.S."/>
        </authorList>
    </citation>
    <scope>NUCLEOTIDE SEQUENCE [LARGE SCALE GENOMIC DNA]</scope>
</reference>
<feature type="compositionally biased region" description="Polar residues" evidence="2">
    <location>
        <begin position="1179"/>
        <end position="1214"/>
    </location>
</feature>
<evidence type="ECO:0000256" key="2">
    <source>
        <dbReference type="SAM" id="MobiDB-lite"/>
    </source>
</evidence>
<dbReference type="OMA" id="METKREC"/>
<evidence type="ECO:0000259" key="3">
    <source>
        <dbReference type="SMART" id="SM01307"/>
    </source>
</evidence>
<sequence>MANRKLLKSERLRLRRESREEVIKFDPSKDPKDIVKTILKLLISQNNVPTSKKLANLNFFVKVLRKLDCTKEVLGLSECEILVCLRIGLFHEAKEVRAGTLRVVRHLLENQKYVDALFYFNLDMIIARSLDICLENEIERVQAVKLIRKIGQVASERLPATLLYPVIAIGSDGGSEWDRLLRVCLATLCEMVFQNIDAVYKCGGISTILRSILDCHLYPRLNESLTCTIIYLLNHPRTRRYVKANTDLEQLLAPFTDSHFRYSGETSDKVNADEKEKRFIASKMAIISVIRSWPGLIRLCHPEGTALQSLVGILYLDFTDIRKSSIEMLFDLFRLKVPEWSSDFSEALASVDISAENESWKLGEGFVAEEGRSILPHVALSRPNLVENHIALILCSWINAGILEALVEVIVTSEGALFCRSVILLGELLHLANNLLPPNCSSHSHCLPTLIAMASSFDIPLSKRHQASLAISHLDELHIMKKRGPLPRSLFLDLLLQHAGKFLEYAGRHWHLRRDKLCDFYFKKIQTEDSTNQAIKDTHVLVATSYTSWDLILISALLKMPDEKLLRLDDHTYVRFARHLLAFFKPCNGLFAKVDISSEYGHKLCEIGCHFIDFLLKSNQSEAKRLIGEWLSDLSSCISEVIGTYAEAQASLSVQSLHNKLSQYYFLFIGKFTATQRGERYLDTSGVYQKLLELVSTTNQDIYIKLTLSSLNYGRDGITRILLSKALTASNESARLYATKFLRVLLRTGVNGFDVWGLQYLVTQMYDPSQVVAMSALHILDEACDIPANLTALINLRPSFLHLGQKGNMMLCKFLASPLGFKTLMDANFVVNELTKWEKGFNHKYVLYVEELLNEALTTYEKTYHGSFTRRSILKRPKKEVFLPTHLYGQLVQHEEGFDLLQKQDCIQEYFHTVQALDLITDDDIVKLKTALWAVGSIGMSPLGIKWLEEVNIVPEIIKLAEESGVFSIRGTAFYVLGLVATTQEGTDILAKFGWESLCHSREDPWPVLIEKSVPTIDNEAISAALKVDELLIKRSQSDVFTDETLKTDANRNQLEPVPRSNTLPYNTKPPSLLSKTAQIKAEFTPYRLRTFSAEKLKFFTLGNPELQRSLSHEIPNIGPDITISMSPKDPSPNPLESEMDRNNHYSEVSPSPDSGTKFALFQLGSRSLTKDNRGGSLSDGSQKSNSRTNSFNTDSTTSGVGSFDSGNVSSTGMITPTTANSNPTTPSTITNVPPTVLEFKEPIHHSLVQRRLAKLNRVPSLKRRSASPSITAFSPSPEPPLSPFTSYNDALGYAALRTIKRTHTYTFDGEYGQNTRSLYSSFDQVFKRTLSTESEGSADGVSDFATKRNVSTASLPDYDSQYHHLNPAINKSSITLSKTDRFVGLSLPVDVSMVFEVEEGEDARSRLGSCASATAMTTDVSEGNHLSLHLPGLRLLPEYVPPLKKDLDLEHNICKCLVCVRTSTTTNPRTIFRDMPIDDNDQCDIATKTMNMGWKMSSLKESQEDSSNTPKSLSTTDSDSGISKTGDSDPNNRLMVRKEIIRLVINLSSSVGLKGSEQGLLVLKQKFPKAFQDLCFYSEVGQILATYSFRLAARRFAQELFDELDVSPLLIEARSLLGVNDNDSSHMSPIPQGSAKDDFVEFS</sequence>
<dbReference type="InterPro" id="IPR016024">
    <property type="entry name" value="ARM-type_fold"/>
</dbReference>
<dbReference type="InterPro" id="IPR029453">
    <property type="entry name" value="Rictor_IV"/>
</dbReference>
<dbReference type="SMART" id="SM01307">
    <property type="entry name" value="RICTOR_M"/>
    <property type="match status" value="1"/>
</dbReference>
<keyword evidence="7" id="KW-1185">Reference proteome</keyword>
<dbReference type="SUPFAM" id="SSF48371">
    <property type="entry name" value="ARM repeat"/>
    <property type="match status" value="1"/>
</dbReference>
<dbReference type="GO" id="GO:0051897">
    <property type="term" value="P:positive regulation of phosphatidylinositol 3-kinase/protein kinase B signal transduction"/>
    <property type="evidence" value="ECO:0007669"/>
    <property type="project" value="TreeGrafter"/>
</dbReference>
<dbReference type="GeneID" id="20232928"/>
<dbReference type="KEGG" id="lgi:LOTGIDRAFT_129240"/>
<dbReference type="GO" id="GO:0043539">
    <property type="term" value="F:protein serine/threonine kinase activator activity"/>
    <property type="evidence" value="ECO:0007669"/>
    <property type="project" value="TreeGrafter"/>
</dbReference>
<evidence type="ECO:0000313" key="7">
    <source>
        <dbReference type="Proteomes" id="UP000030746"/>
    </source>
</evidence>
<feature type="region of interest" description="Disordered" evidence="2">
    <location>
        <begin position="1623"/>
        <end position="1644"/>
    </location>
</feature>
<evidence type="ECO:0008006" key="8">
    <source>
        <dbReference type="Google" id="ProtNLM"/>
    </source>
</evidence>
<dbReference type="GO" id="GO:0038203">
    <property type="term" value="P:TORC2 signaling"/>
    <property type="evidence" value="ECO:0007669"/>
    <property type="project" value="TreeGrafter"/>
</dbReference>
<dbReference type="InterPro" id="IPR029452">
    <property type="entry name" value="RICTOR_V"/>
</dbReference>
<feature type="domain" description="Rapamycin-insensitive companion of mTOR" evidence="5">
    <location>
        <begin position="925"/>
        <end position="997"/>
    </location>
</feature>
<dbReference type="RefSeq" id="XP_009062981.1">
    <property type="nucleotide sequence ID" value="XM_009064733.1"/>
</dbReference>
<feature type="domain" description="Rapamycin-insensitive companion of mTOR middle" evidence="3">
    <location>
        <begin position="526"/>
        <end position="748"/>
    </location>
</feature>
<evidence type="ECO:0000313" key="6">
    <source>
        <dbReference type="EMBL" id="ESO86448.1"/>
    </source>
</evidence>
<dbReference type="CTD" id="20232928"/>
<feature type="compositionally biased region" description="Low complexity" evidence="2">
    <location>
        <begin position="1215"/>
        <end position="1230"/>
    </location>
</feature>
<dbReference type="SMART" id="SM01308">
    <property type="entry name" value="RICTOR_N"/>
    <property type="match status" value="1"/>
</dbReference>
<protein>
    <recommendedName>
        <fullName evidence="8">Rapamycin-insensitive companion of mTOR domain-containing protein</fullName>
    </recommendedName>
</protein>
<evidence type="ECO:0000256" key="1">
    <source>
        <dbReference type="ARBA" id="ARBA00008878"/>
    </source>
</evidence>
<dbReference type="PANTHER" id="PTHR13298">
    <property type="entry name" value="CYTOSOLIC REGULATOR PIANISSIMO"/>
    <property type="match status" value="1"/>
</dbReference>
<feature type="compositionally biased region" description="Polar residues" evidence="2">
    <location>
        <begin position="1146"/>
        <end position="1155"/>
    </location>
</feature>
<dbReference type="Pfam" id="PF14664">
    <property type="entry name" value="RICTOR_N"/>
    <property type="match status" value="1"/>
</dbReference>
<gene>
    <name evidence="6" type="ORF">LOTGIDRAFT_129240</name>
</gene>
<dbReference type="SMART" id="SM01310">
    <property type="entry name" value="RICTOR_V"/>
    <property type="match status" value="1"/>
</dbReference>
<dbReference type="STRING" id="225164.V3Z6N9"/>
<evidence type="ECO:0000259" key="5">
    <source>
        <dbReference type="SMART" id="SM01310"/>
    </source>
</evidence>
<evidence type="ECO:0000259" key="4">
    <source>
        <dbReference type="SMART" id="SM01308"/>
    </source>
</evidence>
<proteinExistence type="inferred from homology"/>
<accession>V3Z6N9</accession>
<dbReference type="PANTHER" id="PTHR13298:SF11">
    <property type="entry name" value="RAPAMYCIN-INSENSITIVE COMPANION OF MTOR"/>
    <property type="match status" value="1"/>
</dbReference>
<feature type="region of interest" description="Disordered" evidence="2">
    <location>
        <begin position="1118"/>
        <end position="1230"/>
    </location>
</feature>
<feature type="region of interest" description="Disordered" evidence="2">
    <location>
        <begin position="1498"/>
        <end position="1532"/>
    </location>
</feature>
<dbReference type="EMBL" id="KB203083">
    <property type="protein sequence ID" value="ESO86448.1"/>
    <property type="molecule type" value="Genomic_DNA"/>
</dbReference>
<dbReference type="Pfam" id="PF14663">
    <property type="entry name" value="RasGEF_N_2"/>
    <property type="match status" value="1"/>
</dbReference>
<feature type="compositionally biased region" description="Polar residues" evidence="2">
    <location>
        <begin position="1060"/>
        <end position="1072"/>
    </location>
</feature>
<dbReference type="SMART" id="SM01303">
    <property type="entry name" value="RasGEF_N_2"/>
    <property type="match status" value="1"/>
</dbReference>
<dbReference type="HOGENOM" id="CLU_001013_2_0_1"/>